<evidence type="ECO:0000256" key="1">
    <source>
        <dbReference type="SAM" id="SignalP"/>
    </source>
</evidence>
<feature type="chain" id="PRO_5022960598" description="Septum formation inhibitor Maf" evidence="1">
    <location>
        <begin position="19"/>
        <end position="326"/>
    </location>
</feature>
<organism evidence="2 3">
    <name type="scientific">Phaeodactylibacter luteus</name>
    <dbReference type="NCBI Taxonomy" id="1564516"/>
    <lineage>
        <taxon>Bacteria</taxon>
        <taxon>Pseudomonadati</taxon>
        <taxon>Bacteroidota</taxon>
        <taxon>Saprospiria</taxon>
        <taxon>Saprospirales</taxon>
        <taxon>Haliscomenobacteraceae</taxon>
        <taxon>Phaeodactylibacter</taxon>
    </lineage>
</organism>
<name>A0A5C6RR01_9BACT</name>
<dbReference type="OrthoDB" id="5496093at2"/>
<protein>
    <recommendedName>
        <fullName evidence="4">Septum formation inhibitor Maf</fullName>
    </recommendedName>
</protein>
<proteinExistence type="predicted"/>
<dbReference type="AlphaFoldDB" id="A0A5C6RR01"/>
<feature type="signal peptide" evidence="1">
    <location>
        <begin position="1"/>
        <end position="18"/>
    </location>
</feature>
<dbReference type="Proteomes" id="UP000321580">
    <property type="component" value="Unassembled WGS sequence"/>
</dbReference>
<dbReference type="EMBL" id="VOOR01000012">
    <property type="protein sequence ID" value="TXB64110.1"/>
    <property type="molecule type" value="Genomic_DNA"/>
</dbReference>
<reference evidence="2 3" key="1">
    <citation type="submission" date="2019-08" db="EMBL/GenBank/DDBJ databases">
        <title>Genome of Phaeodactylibacter luteus.</title>
        <authorList>
            <person name="Bowman J.P."/>
        </authorList>
    </citation>
    <scope>NUCLEOTIDE SEQUENCE [LARGE SCALE GENOMIC DNA]</scope>
    <source>
        <strain evidence="2 3">KCTC 42180</strain>
    </source>
</reference>
<dbReference type="PROSITE" id="PS51257">
    <property type="entry name" value="PROKAR_LIPOPROTEIN"/>
    <property type="match status" value="1"/>
</dbReference>
<gene>
    <name evidence="2" type="ORF">FRY97_07390</name>
</gene>
<comment type="caution">
    <text evidence="2">The sequence shown here is derived from an EMBL/GenBank/DDBJ whole genome shotgun (WGS) entry which is preliminary data.</text>
</comment>
<sequence>MKTKILAGLLALSAAACTSPGEPQSNSAPQAEPMEMAFKSQEKAPALSDYWYQGKAEINRYTLSQNRYQDIHPGEAIAIFVTEDFLTDKHVKNDNYTNPNSTGALKTNLLRRFPTGLYDYSIMTSVFTPVNAQAFPQTLKVATAAQDWCGQAFMQLNYEGGQYRMQLRSYFENEGDQEASIPYAVLEDELFNRIRINPDGLPTGPVKVIPSTVVIRLKHLPFQAYQAKGSLSDYSGSRFQGAGLRSYTLEYPKLQRTLEIVFEQEPPYRIVGWTDAYPSAFDQKVRTTVAQLDTTILEPYWKYNRLEDMSRRSSLKLSAFPGTAGQ</sequence>
<evidence type="ECO:0000313" key="2">
    <source>
        <dbReference type="EMBL" id="TXB64110.1"/>
    </source>
</evidence>
<keyword evidence="1" id="KW-0732">Signal</keyword>
<dbReference type="RefSeq" id="WP_147166809.1">
    <property type="nucleotide sequence ID" value="NZ_VOOR01000012.1"/>
</dbReference>
<keyword evidence="3" id="KW-1185">Reference proteome</keyword>
<evidence type="ECO:0000313" key="3">
    <source>
        <dbReference type="Proteomes" id="UP000321580"/>
    </source>
</evidence>
<accession>A0A5C6RR01</accession>
<evidence type="ECO:0008006" key="4">
    <source>
        <dbReference type="Google" id="ProtNLM"/>
    </source>
</evidence>